<evidence type="ECO:0000256" key="1">
    <source>
        <dbReference type="ARBA" id="ARBA00007626"/>
    </source>
</evidence>
<evidence type="ECO:0000313" key="4">
    <source>
        <dbReference type="EMBL" id="KAL0011889.1"/>
    </source>
</evidence>
<dbReference type="EMBL" id="JAZDWU010000002">
    <property type="protein sequence ID" value="KAL0011889.1"/>
    <property type="molecule type" value="Genomic_DNA"/>
</dbReference>
<organism evidence="4 5">
    <name type="scientific">Lithocarpus litseifolius</name>
    <dbReference type="NCBI Taxonomy" id="425828"/>
    <lineage>
        <taxon>Eukaryota</taxon>
        <taxon>Viridiplantae</taxon>
        <taxon>Streptophyta</taxon>
        <taxon>Embryophyta</taxon>
        <taxon>Tracheophyta</taxon>
        <taxon>Spermatophyta</taxon>
        <taxon>Magnoliopsida</taxon>
        <taxon>eudicotyledons</taxon>
        <taxon>Gunneridae</taxon>
        <taxon>Pentapetalae</taxon>
        <taxon>rosids</taxon>
        <taxon>fabids</taxon>
        <taxon>Fagales</taxon>
        <taxon>Fagaceae</taxon>
        <taxon>Lithocarpus</taxon>
    </lineage>
</organism>
<comment type="caution">
    <text evidence="4">The sequence shown here is derived from an EMBL/GenBank/DDBJ whole genome shotgun (WGS) entry which is preliminary data.</text>
</comment>
<keyword evidence="2" id="KW-0677">Repeat</keyword>
<sequence length="176" mass="20381">MLLADYLFYEMLGMGLSPDQVVCNAIIHSYAKYGDVQKAFALHREMIDRGIHADKMTYDSLIVGNFREGKLSGVKDLVNDLKRCLVWLSSQHHNLSTKSIADLRKEGRSDVEEANFWQAELHNGVLAVVRIWWEYGHFFPDPQYENVQHIICCDSYARYDYDLEFAKNVGFPRVEV</sequence>
<dbReference type="NCBIfam" id="TIGR00756">
    <property type="entry name" value="PPR"/>
    <property type="match status" value="1"/>
</dbReference>
<name>A0AAW2DQW2_9ROSI</name>
<dbReference type="InterPro" id="IPR002885">
    <property type="entry name" value="PPR_rpt"/>
</dbReference>
<dbReference type="Gene3D" id="1.25.40.10">
    <property type="entry name" value="Tetratricopeptide repeat domain"/>
    <property type="match status" value="1"/>
</dbReference>
<protein>
    <recommendedName>
        <fullName evidence="6">Pentatricopeptide repeat-containing protein</fullName>
    </recommendedName>
</protein>
<dbReference type="PROSITE" id="PS51375">
    <property type="entry name" value="PPR"/>
    <property type="match status" value="1"/>
</dbReference>
<comment type="similarity">
    <text evidence="1">Belongs to the PPR family. P subfamily.</text>
</comment>
<evidence type="ECO:0008006" key="6">
    <source>
        <dbReference type="Google" id="ProtNLM"/>
    </source>
</evidence>
<dbReference type="InterPro" id="IPR011990">
    <property type="entry name" value="TPR-like_helical_dom_sf"/>
</dbReference>
<feature type="repeat" description="PPR" evidence="3">
    <location>
        <begin position="19"/>
        <end position="53"/>
    </location>
</feature>
<dbReference type="Pfam" id="PF13041">
    <property type="entry name" value="PPR_2"/>
    <property type="match status" value="1"/>
</dbReference>
<gene>
    <name evidence="4" type="ORF">SO802_006997</name>
</gene>
<dbReference type="PANTHER" id="PTHR47941">
    <property type="entry name" value="PENTATRICOPEPTIDE REPEAT-CONTAINING PROTEIN 3, MITOCHONDRIAL"/>
    <property type="match status" value="1"/>
</dbReference>
<evidence type="ECO:0000256" key="2">
    <source>
        <dbReference type="ARBA" id="ARBA00022737"/>
    </source>
</evidence>
<keyword evidence="5" id="KW-1185">Reference proteome</keyword>
<evidence type="ECO:0000313" key="5">
    <source>
        <dbReference type="Proteomes" id="UP001459277"/>
    </source>
</evidence>
<accession>A0AAW2DQW2</accession>
<dbReference type="Proteomes" id="UP001459277">
    <property type="component" value="Unassembled WGS sequence"/>
</dbReference>
<dbReference type="AlphaFoldDB" id="A0AAW2DQW2"/>
<reference evidence="4 5" key="1">
    <citation type="submission" date="2024-01" db="EMBL/GenBank/DDBJ databases">
        <title>A telomere-to-telomere, gap-free genome of sweet tea (Lithocarpus litseifolius).</title>
        <authorList>
            <person name="Zhou J."/>
        </authorList>
    </citation>
    <scope>NUCLEOTIDE SEQUENCE [LARGE SCALE GENOMIC DNA]</scope>
    <source>
        <strain evidence="4">Zhou-2022a</strain>
        <tissue evidence="4">Leaf</tissue>
    </source>
</reference>
<proteinExistence type="inferred from homology"/>
<evidence type="ECO:0000256" key="3">
    <source>
        <dbReference type="PROSITE-ProRule" id="PRU00708"/>
    </source>
</evidence>